<gene>
    <name evidence="1" type="ORF">AAIG11_12095</name>
</gene>
<sequence>MRRRLKERMKERKEMFFTAQSGSASVLVIMLALTLIVFGVFAMMTAHSGLAIARRNAAWTQRHYDLEGEAAAITWRVSGMLADTWEEVLMARELEQPESRIDGATPSYQDSQSAAVDWPNLLEQYRRLVTYRLAETADTQMNASLATRPDEDAMIITLALPPPEEPGMGGFRAEIRVSLPETPLAEQGLFSGPVQKITAWQSLPAEVEYIEGVEFRDVEVNPSGDS</sequence>
<dbReference type="RefSeq" id="WP_343186522.1">
    <property type="nucleotide sequence ID" value="NZ_JBCITM010000013.1"/>
</dbReference>
<keyword evidence="2" id="KW-1185">Reference proteome</keyword>
<comment type="caution">
    <text evidence="1">The sequence shown here is derived from an EMBL/GenBank/DDBJ whole genome shotgun (WGS) entry which is preliminary data.</text>
</comment>
<protein>
    <submittedName>
        <fullName evidence="1">Uncharacterized protein</fullName>
    </submittedName>
</protein>
<proteinExistence type="predicted"/>
<reference evidence="1 2" key="1">
    <citation type="submission" date="2024-04" db="EMBL/GenBank/DDBJ databases">
        <title>Genome sequencing and metabolic network reconstruction of aminoacids and betaine degradation by Anoxynatronum sibiricum.</title>
        <authorList>
            <person name="Detkova E.N."/>
            <person name="Boltjanskaja Y.V."/>
            <person name="Mardanov A.V."/>
            <person name="Kevbrin V."/>
        </authorList>
    </citation>
    <scope>NUCLEOTIDE SEQUENCE [LARGE SCALE GENOMIC DNA]</scope>
    <source>
        <strain evidence="1 2">Z-7981</strain>
    </source>
</reference>
<dbReference type="EMBL" id="JBCITM010000013">
    <property type="protein sequence ID" value="MEN1761224.1"/>
    <property type="molecule type" value="Genomic_DNA"/>
</dbReference>
<dbReference type="Proteomes" id="UP001407405">
    <property type="component" value="Unassembled WGS sequence"/>
</dbReference>
<evidence type="ECO:0000313" key="1">
    <source>
        <dbReference type="EMBL" id="MEN1761224.1"/>
    </source>
</evidence>
<evidence type="ECO:0000313" key="2">
    <source>
        <dbReference type="Proteomes" id="UP001407405"/>
    </source>
</evidence>
<name>A0ABU9VYN5_9CLOT</name>
<organism evidence="1 2">
    <name type="scientific">Anoxynatronum sibiricum</name>
    <dbReference type="NCBI Taxonomy" id="210623"/>
    <lineage>
        <taxon>Bacteria</taxon>
        <taxon>Bacillati</taxon>
        <taxon>Bacillota</taxon>
        <taxon>Clostridia</taxon>
        <taxon>Eubacteriales</taxon>
        <taxon>Clostridiaceae</taxon>
        <taxon>Anoxynatronum</taxon>
    </lineage>
</organism>
<accession>A0ABU9VYN5</accession>